<comment type="caution">
    <text evidence="2">The sequence shown here is derived from an EMBL/GenBank/DDBJ whole genome shotgun (WGS) entry which is preliminary data.</text>
</comment>
<protein>
    <recommendedName>
        <fullName evidence="1">Insertion element IS402-like domain-containing protein</fullName>
    </recommendedName>
</protein>
<evidence type="ECO:0000313" key="2">
    <source>
        <dbReference type="EMBL" id="KKK68136.1"/>
    </source>
</evidence>
<dbReference type="AlphaFoldDB" id="A0A0F9A7I9"/>
<sequence length="117" mass="14102">MSQKPFTHLSETQWELINHCLQKFSFPKERGTPRADMRKVWNAILYVLIRGCRWKELPKGEHWISKSTAHLWVKKFRTWGVFDTVFLTLLKQADLRKMIDWQQLNIDGSFSLRRRRG</sequence>
<organism evidence="2">
    <name type="scientific">marine sediment metagenome</name>
    <dbReference type="NCBI Taxonomy" id="412755"/>
    <lineage>
        <taxon>unclassified sequences</taxon>
        <taxon>metagenomes</taxon>
        <taxon>ecological metagenomes</taxon>
    </lineage>
</organism>
<reference evidence="2" key="1">
    <citation type="journal article" date="2015" name="Nature">
        <title>Complex archaea that bridge the gap between prokaryotes and eukaryotes.</title>
        <authorList>
            <person name="Spang A."/>
            <person name="Saw J.H."/>
            <person name="Jorgensen S.L."/>
            <person name="Zaremba-Niedzwiedzka K."/>
            <person name="Martijn J."/>
            <person name="Lind A.E."/>
            <person name="van Eijk R."/>
            <person name="Schleper C."/>
            <person name="Guy L."/>
            <person name="Ettema T.J."/>
        </authorList>
    </citation>
    <scope>NUCLEOTIDE SEQUENCE</scope>
</reference>
<proteinExistence type="predicted"/>
<dbReference type="InterPro" id="IPR025161">
    <property type="entry name" value="IS402-like_dom"/>
</dbReference>
<dbReference type="PANTHER" id="PTHR46637:SF1">
    <property type="entry name" value="BLL5188 PROTEIN"/>
    <property type="match status" value="1"/>
</dbReference>
<dbReference type="InterPro" id="IPR052909">
    <property type="entry name" value="Transposase_6_like"/>
</dbReference>
<dbReference type="PANTHER" id="PTHR46637">
    <property type="entry name" value="TIS1421-TRANSPOSASE PROTEIN A"/>
    <property type="match status" value="1"/>
</dbReference>
<gene>
    <name evidence="2" type="ORF">LCGC14_2947090</name>
</gene>
<dbReference type="Pfam" id="PF13340">
    <property type="entry name" value="DUF4096"/>
    <property type="match status" value="1"/>
</dbReference>
<dbReference type="EMBL" id="LAZR01059276">
    <property type="protein sequence ID" value="KKK68136.1"/>
    <property type="molecule type" value="Genomic_DNA"/>
</dbReference>
<accession>A0A0F9A7I9</accession>
<feature type="domain" description="Insertion element IS402-like" evidence="1">
    <location>
        <begin position="9"/>
        <end position="86"/>
    </location>
</feature>
<name>A0A0F9A7I9_9ZZZZ</name>
<evidence type="ECO:0000259" key="1">
    <source>
        <dbReference type="Pfam" id="PF13340"/>
    </source>
</evidence>